<evidence type="ECO:0000256" key="4">
    <source>
        <dbReference type="ARBA" id="ARBA00022475"/>
    </source>
</evidence>
<dbReference type="RefSeq" id="WP_344227962.1">
    <property type="nucleotide sequence ID" value="NZ_BAAALH010000002.1"/>
</dbReference>
<comment type="caution">
    <text evidence="12">The sequence shown here is derived from an EMBL/GenBank/DDBJ whole genome shotgun (WGS) entry which is preliminary data.</text>
</comment>
<evidence type="ECO:0000256" key="10">
    <source>
        <dbReference type="SAM" id="MobiDB-lite"/>
    </source>
</evidence>
<evidence type="ECO:0000256" key="6">
    <source>
        <dbReference type="ARBA" id="ARBA00022741"/>
    </source>
</evidence>
<evidence type="ECO:0000256" key="1">
    <source>
        <dbReference type="ARBA" id="ARBA00004202"/>
    </source>
</evidence>
<keyword evidence="13" id="KW-1185">Reference proteome</keyword>
<dbReference type="PANTHER" id="PTHR43297:SF14">
    <property type="entry name" value="ATPASE AAA-TYPE CORE DOMAIN-CONTAINING PROTEIN"/>
    <property type="match status" value="1"/>
</dbReference>
<sequence length="385" mass="41206">MTATPEPQTSNGPGEKPVLKVRDLKVTFTRGGKRIRAAKGVSFDAKPGKMLAIIGESGSGKSVTVRALMGLLPPSAEVVGSADLEGQELVGLSDKKMRMIRGQEISMIFQDPGRSLNPTMSVGAQIVESVRTHRPVSRKKAAERAIELLKLVRLPAPEKRFHQFPHQLSGGMRQRVMIAIALASDPKVLIADEATTALDVTTQAQIMELLVDLRERLGTAVIMISHDLGLAASYADEVLVMYAGKVVEQAATSELFANVRMPYTRALLEAIPQITRPSHAPLTVISGHPPDPSQRIEGCPFKPRCIRSTDECATAPLLEEHEPGHWYACWHPVDGALAPIPEKSGAVPGEAAAVAADVEALPGERPPSVSVTSTRTPAIGKESTS</sequence>
<evidence type="ECO:0000256" key="2">
    <source>
        <dbReference type="ARBA" id="ARBA00005417"/>
    </source>
</evidence>
<dbReference type="EMBL" id="JBHSEN010000001">
    <property type="protein sequence ID" value="MFC4429677.1"/>
    <property type="molecule type" value="Genomic_DNA"/>
</dbReference>
<dbReference type="NCBIfam" id="TIGR01727">
    <property type="entry name" value="oligo_HPY"/>
    <property type="match status" value="1"/>
</dbReference>
<evidence type="ECO:0000313" key="13">
    <source>
        <dbReference type="Proteomes" id="UP001595965"/>
    </source>
</evidence>
<name>A0ABV8XYK2_9MICC</name>
<evidence type="ECO:0000256" key="5">
    <source>
        <dbReference type="ARBA" id="ARBA00022519"/>
    </source>
</evidence>
<reference evidence="13" key="1">
    <citation type="journal article" date="2019" name="Int. J. Syst. Evol. Microbiol.">
        <title>The Global Catalogue of Microorganisms (GCM) 10K type strain sequencing project: providing services to taxonomists for standard genome sequencing and annotation.</title>
        <authorList>
            <consortium name="The Broad Institute Genomics Platform"/>
            <consortium name="The Broad Institute Genome Sequencing Center for Infectious Disease"/>
            <person name="Wu L."/>
            <person name="Ma J."/>
        </authorList>
    </citation>
    <scope>NUCLEOTIDE SEQUENCE [LARGE SCALE GENOMIC DNA]</scope>
    <source>
        <strain evidence="13">CGMCC 1.12125</strain>
    </source>
</reference>
<dbReference type="PROSITE" id="PS00211">
    <property type="entry name" value="ABC_TRANSPORTER_1"/>
    <property type="match status" value="1"/>
</dbReference>
<evidence type="ECO:0000256" key="3">
    <source>
        <dbReference type="ARBA" id="ARBA00022448"/>
    </source>
</evidence>
<dbReference type="PANTHER" id="PTHR43297">
    <property type="entry name" value="OLIGOPEPTIDE TRANSPORT ATP-BINDING PROTEIN APPD"/>
    <property type="match status" value="1"/>
</dbReference>
<feature type="compositionally biased region" description="Polar residues" evidence="10">
    <location>
        <begin position="369"/>
        <end position="385"/>
    </location>
</feature>
<evidence type="ECO:0000259" key="11">
    <source>
        <dbReference type="PROSITE" id="PS50893"/>
    </source>
</evidence>
<dbReference type="InterPro" id="IPR013563">
    <property type="entry name" value="Oligopep_ABC_C"/>
</dbReference>
<dbReference type="GO" id="GO:0005524">
    <property type="term" value="F:ATP binding"/>
    <property type="evidence" value="ECO:0007669"/>
    <property type="project" value="UniProtKB-KW"/>
</dbReference>
<dbReference type="Pfam" id="PF00005">
    <property type="entry name" value="ABC_tran"/>
    <property type="match status" value="1"/>
</dbReference>
<evidence type="ECO:0000256" key="7">
    <source>
        <dbReference type="ARBA" id="ARBA00022840"/>
    </source>
</evidence>
<keyword evidence="8" id="KW-1278">Translocase</keyword>
<evidence type="ECO:0000256" key="8">
    <source>
        <dbReference type="ARBA" id="ARBA00022967"/>
    </source>
</evidence>
<keyword evidence="3" id="KW-0813">Transport</keyword>
<dbReference type="Pfam" id="PF08352">
    <property type="entry name" value="oligo_HPY"/>
    <property type="match status" value="1"/>
</dbReference>
<dbReference type="Gene3D" id="3.40.50.300">
    <property type="entry name" value="P-loop containing nucleotide triphosphate hydrolases"/>
    <property type="match status" value="1"/>
</dbReference>
<keyword evidence="5" id="KW-0997">Cell inner membrane</keyword>
<accession>A0ABV8XYK2</accession>
<dbReference type="Proteomes" id="UP001595965">
    <property type="component" value="Unassembled WGS sequence"/>
</dbReference>
<dbReference type="PROSITE" id="PS50893">
    <property type="entry name" value="ABC_TRANSPORTER_2"/>
    <property type="match status" value="1"/>
</dbReference>
<comment type="similarity">
    <text evidence="2">Belongs to the ABC transporter superfamily.</text>
</comment>
<proteinExistence type="inferred from homology"/>
<dbReference type="InterPro" id="IPR027417">
    <property type="entry name" value="P-loop_NTPase"/>
</dbReference>
<protein>
    <submittedName>
        <fullName evidence="12">ABC transporter ATP-binding protein</fullName>
    </submittedName>
</protein>
<comment type="subcellular location">
    <subcellularLocation>
        <location evidence="1">Cell membrane</location>
        <topology evidence="1">Peripheral membrane protein</topology>
    </subcellularLocation>
</comment>
<keyword evidence="6" id="KW-0547">Nucleotide-binding</keyword>
<dbReference type="SMART" id="SM00382">
    <property type="entry name" value="AAA"/>
    <property type="match status" value="1"/>
</dbReference>
<feature type="region of interest" description="Disordered" evidence="10">
    <location>
        <begin position="360"/>
        <end position="385"/>
    </location>
</feature>
<dbReference type="InterPro" id="IPR003439">
    <property type="entry name" value="ABC_transporter-like_ATP-bd"/>
</dbReference>
<dbReference type="InterPro" id="IPR017871">
    <property type="entry name" value="ABC_transporter-like_CS"/>
</dbReference>
<feature type="domain" description="ABC transporter" evidence="11">
    <location>
        <begin position="21"/>
        <end position="268"/>
    </location>
</feature>
<organism evidence="12 13">
    <name type="scientific">Citricoccus alkalitolerans</name>
    <dbReference type="NCBI Taxonomy" id="246603"/>
    <lineage>
        <taxon>Bacteria</taxon>
        <taxon>Bacillati</taxon>
        <taxon>Actinomycetota</taxon>
        <taxon>Actinomycetes</taxon>
        <taxon>Micrococcales</taxon>
        <taxon>Micrococcaceae</taxon>
        <taxon>Citricoccus</taxon>
    </lineage>
</organism>
<gene>
    <name evidence="12" type="ORF">ACFO0K_08280</name>
</gene>
<dbReference type="InterPro" id="IPR050388">
    <property type="entry name" value="ABC_Ni/Peptide_Import"/>
</dbReference>
<keyword evidence="7 12" id="KW-0067">ATP-binding</keyword>
<keyword evidence="9" id="KW-0472">Membrane</keyword>
<dbReference type="InterPro" id="IPR003593">
    <property type="entry name" value="AAA+_ATPase"/>
</dbReference>
<dbReference type="SUPFAM" id="SSF52540">
    <property type="entry name" value="P-loop containing nucleoside triphosphate hydrolases"/>
    <property type="match status" value="1"/>
</dbReference>
<evidence type="ECO:0000256" key="9">
    <source>
        <dbReference type="ARBA" id="ARBA00023136"/>
    </source>
</evidence>
<dbReference type="CDD" id="cd03257">
    <property type="entry name" value="ABC_NikE_OppD_transporters"/>
    <property type="match status" value="1"/>
</dbReference>
<evidence type="ECO:0000313" key="12">
    <source>
        <dbReference type="EMBL" id="MFC4429677.1"/>
    </source>
</evidence>
<keyword evidence="4" id="KW-1003">Cell membrane</keyword>